<dbReference type="PROSITE" id="PS51257">
    <property type="entry name" value="PROKAR_LIPOPROTEIN"/>
    <property type="match status" value="1"/>
</dbReference>
<comment type="similarity">
    <text evidence="2">Belongs to the Cyclase 1 superfamily.</text>
</comment>
<dbReference type="InterPro" id="IPR037175">
    <property type="entry name" value="KFase_sf"/>
</dbReference>
<evidence type="ECO:0008006" key="6">
    <source>
        <dbReference type="Google" id="ProtNLM"/>
    </source>
</evidence>
<keyword evidence="3" id="KW-0964">Secreted</keyword>
<reference evidence="4" key="1">
    <citation type="journal article" date="2016" name="Nat. Genet.">
        <title>A high-quality carrot genome assembly provides new insights into carotenoid accumulation and asterid genome evolution.</title>
        <authorList>
            <person name="Iorizzo M."/>
            <person name="Ellison S."/>
            <person name="Senalik D."/>
            <person name="Zeng P."/>
            <person name="Satapoomin P."/>
            <person name="Huang J."/>
            <person name="Bowman M."/>
            <person name="Iovene M."/>
            <person name="Sanseverino W."/>
            <person name="Cavagnaro P."/>
            <person name="Yildiz M."/>
            <person name="Macko-Podgorni A."/>
            <person name="Moranska E."/>
            <person name="Grzebelus E."/>
            <person name="Grzebelus D."/>
            <person name="Ashrafi H."/>
            <person name="Zheng Z."/>
            <person name="Cheng S."/>
            <person name="Spooner D."/>
            <person name="Van Deynze A."/>
            <person name="Simon P."/>
        </authorList>
    </citation>
    <scope>NUCLEOTIDE SEQUENCE</scope>
    <source>
        <tissue evidence="4">Leaf</tissue>
    </source>
</reference>
<dbReference type="AlphaFoldDB" id="A0AAF0XW43"/>
<sequence>MRKACTSSRKCASRSRGGVMQGAWCGCRGPLRREVYDEGQVFDISHRIQSIPHPTFCAALLVNVPCHRNITVEAMKSLHIPIGVKRVLFRTLNTARRLMWKKEFDKCYVLDLLVLHIAGVDYLSAAAYDDLIPSHHAFLEGREIILVEGLKLDNIEAGAHTVNCLPLRLVGAERSALRCILVK</sequence>
<dbReference type="EMBL" id="CP093351">
    <property type="protein sequence ID" value="WOH13914.1"/>
    <property type="molecule type" value="Genomic_DNA"/>
</dbReference>
<dbReference type="SUPFAM" id="SSF102198">
    <property type="entry name" value="Putative cyclase"/>
    <property type="match status" value="1"/>
</dbReference>
<protein>
    <recommendedName>
        <fullName evidence="6">Cyclase family protein</fullName>
    </recommendedName>
</protein>
<comment type="subcellular location">
    <subcellularLocation>
        <location evidence="1">Secreted</location>
        <location evidence="1">Extracellular space</location>
        <location evidence="1">Extracellular matrix</location>
    </subcellularLocation>
</comment>
<dbReference type="Proteomes" id="UP000077755">
    <property type="component" value="Chromosome 9"/>
</dbReference>
<evidence type="ECO:0000256" key="1">
    <source>
        <dbReference type="ARBA" id="ARBA00004498"/>
    </source>
</evidence>
<evidence type="ECO:0000313" key="4">
    <source>
        <dbReference type="EMBL" id="WOH13914.1"/>
    </source>
</evidence>
<keyword evidence="3" id="KW-0272">Extracellular matrix</keyword>
<dbReference type="Gene3D" id="3.50.30.50">
    <property type="entry name" value="Putative cyclase"/>
    <property type="match status" value="1"/>
</dbReference>
<gene>
    <name evidence="4" type="ORF">DCAR_0933427</name>
</gene>
<dbReference type="PANTHER" id="PTHR31118:SF12">
    <property type="entry name" value="CYCLASE-LIKE PROTEIN 2"/>
    <property type="match status" value="1"/>
</dbReference>
<dbReference type="GO" id="GO:0004061">
    <property type="term" value="F:arylformamidase activity"/>
    <property type="evidence" value="ECO:0007669"/>
    <property type="project" value="InterPro"/>
</dbReference>
<evidence type="ECO:0000256" key="2">
    <source>
        <dbReference type="ARBA" id="ARBA00007865"/>
    </source>
</evidence>
<dbReference type="PANTHER" id="PTHR31118">
    <property type="entry name" value="CYCLASE-LIKE PROTEIN 2"/>
    <property type="match status" value="1"/>
</dbReference>
<dbReference type="InterPro" id="IPR007325">
    <property type="entry name" value="KFase/CYL"/>
</dbReference>
<evidence type="ECO:0000313" key="5">
    <source>
        <dbReference type="Proteomes" id="UP000077755"/>
    </source>
</evidence>
<keyword evidence="5" id="KW-1185">Reference proteome</keyword>
<reference evidence="4" key="2">
    <citation type="submission" date="2022-03" db="EMBL/GenBank/DDBJ databases">
        <title>Draft title - Genomic analysis of global carrot germplasm unveils the trajectory of domestication and the origin of high carotenoid orange carrot.</title>
        <authorList>
            <person name="Iorizzo M."/>
            <person name="Ellison S."/>
            <person name="Senalik D."/>
            <person name="Macko-Podgorni A."/>
            <person name="Grzebelus D."/>
            <person name="Bostan H."/>
            <person name="Rolling W."/>
            <person name="Curaba J."/>
            <person name="Simon P."/>
        </authorList>
    </citation>
    <scope>NUCLEOTIDE SEQUENCE</scope>
    <source>
        <tissue evidence="4">Leaf</tissue>
    </source>
</reference>
<evidence type="ECO:0000256" key="3">
    <source>
        <dbReference type="ARBA" id="ARBA00022530"/>
    </source>
</evidence>
<accession>A0AAF0XW43</accession>
<name>A0AAF0XW43_DAUCS</name>
<organism evidence="4 5">
    <name type="scientific">Daucus carota subsp. sativus</name>
    <name type="common">Carrot</name>
    <dbReference type="NCBI Taxonomy" id="79200"/>
    <lineage>
        <taxon>Eukaryota</taxon>
        <taxon>Viridiplantae</taxon>
        <taxon>Streptophyta</taxon>
        <taxon>Embryophyta</taxon>
        <taxon>Tracheophyta</taxon>
        <taxon>Spermatophyta</taxon>
        <taxon>Magnoliopsida</taxon>
        <taxon>eudicotyledons</taxon>
        <taxon>Gunneridae</taxon>
        <taxon>Pentapetalae</taxon>
        <taxon>asterids</taxon>
        <taxon>campanulids</taxon>
        <taxon>Apiales</taxon>
        <taxon>Apiaceae</taxon>
        <taxon>Apioideae</taxon>
        <taxon>Scandiceae</taxon>
        <taxon>Daucinae</taxon>
        <taxon>Daucus</taxon>
        <taxon>Daucus sect. Daucus</taxon>
    </lineage>
</organism>
<proteinExistence type="inferred from homology"/>
<dbReference type="GO" id="GO:0019441">
    <property type="term" value="P:L-tryptophan catabolic process to kynurenine"/>
    <property type="evidence" value="ECO:0007669"/>
    <property type="project" value="InterPro"/>
</dbReference>